<dbReference type="EMBL" id="QKYT01000867">
    <property type="protein sequence ID" value="RIA80988.1"/>
    <property type="molecule type" value="Genomic_DNA"/>
</dbReference>
<dbReference type="STRING" id="658196.A0A397S4R4"/>
<accession>A0A397S4R4</accession>
<dbReference type="AlphaFoldDB" id="A0A397S4R4"/>
<name>A0A397S4R4_9GLOM</name>
<comment type="caution">
    <text evidence="1">The sequence shown here is derived from an EMBL/GenBank/DDBJ whole genome shotgun (WGS) entry which is preliminary data.</text>
</comment>
<organism evidence="1 2">
    <name type="scientific">Glomus cerebriforme</name>
    <dbReference type="NCBI Taxonomy" id="658196"/>
    <lineage>
        <taxon>Eukaryota</taxon>
        <taxon>Fungi</taxon>
        <taxon>Fungi incertae sedis</taxon>
        <taxon>Mucoromycota</taxon>
        <taxon>Glomeromycotina</taxon>
        <taxon>Glomeromycetes</taxon>
        <taxon>Glomerales</taxon>
        <taxon>Glomeraceae</taxon>
        <taxon>Glomus</taxon>
    </lineage>
</organism>
<reference evidence="1 2" key="1">
    <citation type="submission" date="2018-06" db="EMBL/GenBank/DDBJ databases">
        <title>Comparative genomics reveals the genomic features of Rhizophagus irregularis, R. cerebriforme, R. diaphanum and Gigaspora rosea, and their symbiotic lifestyle signature.</title>
        <authorList>
            <person name="Morin E."/>
            <person name="San Clemente H."/>
            <person name="Chen E.C.H."/>
            <person name="De La Providencia I."/>
            <person name="Hainaut M."/>
            <person name="Kuo A."/>
            <person name="Kohler A."/>
            <person name="Murat C."/>
            <person name="Tang N."/>
            <person name="Roy S."/>
            <person name="Loubradou J."/>
            <person name="Henrissat B."/>
            <person name="Grigoriev I.V."/>
            <person name="Corradi N."/>
            <person name="Roux C."/>
            <person name="Martin F.M."/>
        </authorList>
    </citation>
    <scope>NUCLEOTIDE SEQUENCE [LARGE SCALE GENOMIC DNA]</scope>
    <source>
        <strain evidence="1 2">DAOM 227022</strain>
    </source>
</reference>
<dbReference type="OrthoDB" id="2437525at2759"/>
<evidence type="ECO:0000313" key="2">
    <source>
        <dbReference type="Proteomes" id="UP000265703"/>
    </source>
</evidence>
<evidence type="ECO:0000313" key="1">
    <source>
        <dbReference type="EMBL" id="RIA80988.1"/>
    </source>
</evidence>
<sequence length="152" mass="18273">MKKYVVQDQEEYICPGKFKERADYIVKTISKVDEYSWMDCLGETSKKNSDVDKHRDRLPVNRFSCIKVTIYEESEFSDIEIQHHLHLLRPDVSKVKAFIMDNIDNIDLLSREIFKRLERGLDINIRQKQVHFWWAELGKKRYNRDKDSFISV</sequence>
<proteinExistence type="predicted"/>
<keyword evidence="2" id="KW-1185">Reference proteome</keyword>
<protein>
    <submittedName>
        <fullName evidence="1">Uncharacterized protein</fullName>
    </submittedName>
</protein>
<dbReference type="Proteomes" id="UP000265703">
    <property type="component" value="Unassembled WGS sequence"/>
</dbReference>
<gene>
    <name evidence="1" type="ORF">C1645_865816</name>
</gene>